<accession>A0AAV3QSY8</accession>
<keyword evidence="8" id="KW-0067">ATP-binding</keyword>
<feature type="transmembrane region" description="Helical" evidence="13">
    <location>
        <begin position="294"/>
        <end position="311"/>
    </location>
</feature>
<dbReference type="InterPro" id="IPR008271">
    <property type="entry name" value="Ser/Thr_kinase_AS"/>
</dbReference>
<evidence type="ECO:0000256" key="5">
    <source>
        <dbReference type="ARBA" id="ARBA00022679"/>
    </source>
</evidence>
<dbReference type="AlphaFoldDB" id="A0AAV3QSY8"/>
<keyword evidence="6" id="KW-0547">Nucleotide-binding</keyword>
<reference evidence="15 16" key="1">
    <citation type="submission" date="2024-01" db="EMBL/GenBank/DDBJ databases">
        <title>The complete chloroplast genome sequence of Lithospermum erythrorhizon: insights into the phylogenetic relationship among Boraginaceae species and the maternal lineages of purple gromwells.</title>
        <authorList>
            <person name="Okada T."/>
            <person name="Watanabe K."/>
        </authorList>
    </citation>
    <scope>NUCLEOTIDE SEQUENCE [LARGE SCALE GENOMIC DNA]</scope>
</reference>
<evidence type="ECO:0000256" key="4">
    <source>
        <dbReference type="ARBA" id="ARBA00022527"/>
    </source>
</evidence>
<evidence type="ECO:0000256" key="11">
    <source>
        <dbReference type="ARBA" id="ARBA00047899"/>
    </source>
</evidence>
<dbReference type="InterPro" id="IPR011009">
    <property type="entry name" value="Kinase-like_dom_sf"/>
</dbReference>
<keyword evidence="9 13" id="KW-0472">Membrane</keyword>
<dbReference type="SUPFAM" id="SSF56112">
    <property type="entry name" value="Protein kinase-like (PK-like)"/>
    <property type="match status" value="1"/>
</dbReference>
<dbReference type="Pfam" id="PF00069">
    <property type="entry name" value="Pkinase"/>
    <property type="match status" value="1"/>
</dbReference>
<keyword evidence="5" id="KW-0808">Transferase</keyword>
<evidence type="ECO:0000256" key="10">
    <source>
        <dbReference type="ARBA" id="ARBA00023288"/>
    </source>
</evidence>
<dbReference type="Gene3D" id="1.10.510.10">
    <property type="entry name" value="Transferase(Phosphotransferase) domain 1"/>
    <property type="match status" value="1"/>
</dbReference>
<keyword evidence="10" id="KW-0449">Lipoprotein</keyword>
<dbReference type="Gene3D" id="3.30.200.20">
    <property type="entry name" value="Phosphorylase Kinase, domain 1"/>
    <property type="match status" value="1"/>
</dbReference>
<evidence type="ECO:0000256" key="9">
    <source>
        <dbReference type="ARBA" id="ARBA00023136"/>
    </source>
</evidence>
<dbReference type="EC" id="2.7.11.1" evidence="2"/>
<dbReference type="PANTHER" id="PTHR47985">
    <property type="entry name" value="OS07G0668900 PROTEIN"/>
    <property type="match status" value="1"/>
</dbReference>
<gene>
    <name evidence="15" type="ORF">LIER_21512</name>
</gene>
<dbReference type="InterPro" id="IPR000719">
    <property type="entry name" value="Prot_kinase_dom"/>
</dbReference>
<keyword evidence="3" id="KW-1003">Cell membrane</keyword>
<proteinExistence type="predicted"/>
<evidence type="ECO:0000256" key="3">
    <source>
        <dbReference type="ARBA" id="ARBA00022475"/>
    </source>
</evidence>
<sequence>MNMMNCCFPCFKKHEKVNNGDLNNVPAAHQPGDDMLLFTPQHTGHTAPEIVTVEEKESTLAKSGIEAKQYTFRELATATKHFRNECLLSESGFGRIYRGTLQPNGQVVFVKRLDKNSTQGNKEFLVEVLMLSLLRHTNLLKLVGYCADGDQKLLVYDYMPMGSVEEHLLDLKAEMQPLDWVQRMKIACGTAQGIEYLHEKANPPIIYRDLKCSNIMLDDEFNPKLSDYGLAKLGGNNKSHVTIMGSYGYCAPEYEKHGELTLKSDVYSFGVILLELISGRRAMDTSKQADEQNLVSWVNLIILTLLCFYLSELIRWDRHTLLFVMIMTIVHIYGF</sequence>
<evidence type="ECO:0000256" key="7">
    <source>
        <dbReference type="ARBA" id="ARBA00022777"/>
    </source>
</evidence>
<dbReference type="FunFam" id="1.10.510.10:FF:001023">
    <property type="entry name" value="Os07g0541700 protein"/>
    <property type="match status" value="1"/>
</dbReference>
<comment type="caution">
    <text evidence="15">The sequence shown here is derived from an EMBL/GenBank/DDBJ whole genome shotgun (WGS) entry which is preliminary data.</text>
</comment>
<name>A0AAV3QSY8_LITER</name>
<keyword evidence="7" id="KW-0418">Kinase</keyword>
<dbReference type="PROSITE" id="PS50011">
    <property type="entry name" value="PROTEIN_KINASE_DOM"/>
    <property type="match status" value="1"/>
</dbReference>
<organism evidence="15 16">
    <name type="scientific">Lithospermum erythrorhizon</name>
    <name type="common">Purple gromwell</name>
    <name type="synonym">Lithospermum officinale var. erythrorhizon</name>
    <dbReference type="NCBI Taxonomy" id="34254"/>
    <lineage>
        <taxon>Eukaryota</taxon>
        <taxon>Viridiplantae</taxon>
        <taxon>Streptophyta</taxon>
        <taxon>Embryophyta</taxon>
        <taxon>Tracheophyta</taxon>
        <taxon>Spermatophyta</taxon>
        <taxon>Magnoliopsida</taxon>
        <taxon>eudicotyledons</taxon>
        <taxon>Gunneridae</taxon>
        <taxon>Pentapetalae</taxon>
        <taxon>asterids</taxon>
        <taxon>lamiids</taxon>
        <taxon>Boraginales</taxon>
        <taxon>Boraginaceae</taxon>
        <taxon>Boraginoideae</taxon>
        <taxon>Lithospermeae</taxon>
        <taxon>Lithospermum</taxon>
    </lineage>
</organism>
<evidence type="ECO:0000256" key="1">
    <source>
        <dbReference type="ARBA" id="ARBA00004193"/>
    </source>
</evidence>
<feature type="domain" description="Protein kinase" evidence="14">
    <location>
        <begin position="82"/>
        <end position="335"/>
    </location>
</feature>
<evidence type="ECO:0000313" key="16">
    <source>
        <dbReference type="Proteomes" id="UP001454036"/>
    </source>
</evidence>
<keyword evidence="13" id="KW-0812">Transmembrane</keyword>
<evidence type="ECO:0000256" key="13">
    <source>
        <dbReference type="SAM" id="Phobius"/>
    </source>
</evidence>
<dbReference type="GO" id="GO:0005524">
    <property type="term" value="F:ATP binding"/>
    <property type="evidence" value="ECO:0007669"/>
    <property type="project" value="UniProtKB-KW"/>
</dbReference>
<dbReference type="GO" id="GO:0005886">
    <property type="term" value="C:plasma membrane"/>
    <property type="evidence" value="ECO:0007669"/>
    <property type="project" value="UniProtKB-SubCell"/>
</dbReference>
<evidence type="ECO:0000256" key="8">
    <source>
        <dbReference type="ARBA" id="ARBA00022840"/>
    </source>
</evidence>
<evidence type="ECO:0000256" key="2">
    <source>
        <dbReference type="ARBA" id="ARBA00012513"/>
    </source>
</evidence>
<keyword evidence="4" id="KW-0723">Serine/threonine-protein kinase</keyword>
<protein>
    <recommendedName>
        <fullName evidence="2">non-specific serine/threonine protein kinase</fullName>
        <ecNumber evidence="2">2.7.11.1</ecNumber>
    </recommendedName>
</protein>
<dbReference type="PROSITE" id="PS00108">
    <property type="entry name" value="PROTEIN_KINASE_ST"/>
    <property type="match status" value="1"/>
</dbReference>
<keyword evidence="13" id="KW-1133">Transmembrane helix</keyword>
<evidence type="ECO:0000259" key="14">
    <source>
        <dbReference type="PROSITE" id="PS50011"/>
    </source>
</evidence>
<dbReference type="Proteomes" id="UP001454036">
    <property type="component" value="Unassembled WGS sequence"/>
</dbReference>
<comment type="subcellular location">
    <subcellularLocation>
        <location evidence="1">Cell membrane</location>
        <topology evidence="1">Lipid-anchor</topology>
    </subcellularLocation>
</comment>
<dbReference type="FunFam" id="3.30.200.20:FF:000015">
    <property type="entry name" value="Somatic embryogenesis receptor kinase 1"/>
    <property type="match status" value="1"/>
</dbReference>
<dbReference type="SMART" id="SM00220">
    <property type="entry name" value="S_TKc"/>
    <property type="match status" value="1"/>
</dbReference>
<evidence type="ECO:0000313" key="15">
    <source>
        <dbReference type="EMBL" id="GAA0166336.1"/>
    </source>
</evidence>
<dbReference type="GO" id="GO:0004674">
    <property type="term" value="F:protein serine/threonine kinase activity"/>
    <property type="evidence" value="ECO:0007669"/>
    <property type="project" value="UniProtKB-KW"/>
</dbReference>
<evidence type="ECO:0000256" key="6">
    <source>
        <dbReference type="ARBA" id="ARBA00022741"/>
    </source>
</evidence>
<dbReference type="EMBL" id="BAABME010005694">
    <property type="protein sequence ID" value="GAA0166336.1"/>
    <property type="molecule type" value="Genomic_DNA"/>
</dbReference>
<comment type="catalytic activity">
    <reaction evidence="12">
        <text>L-seryl-[protein] + ATP = O-phospho-L-seryl-[protein] + ADP + H(+)</text>
        <dbReference type="Rhea" id="RHEA:17989"/>
        <dbReference type="Rhea" id="RHEA-COMP:9863"/>
        <dbReference type="Rhea" id="RHEA-COMP:11604"/>
        <dbReference type="ChEBI" id="CHEBI:15378"/>
        <dbReference type="ChEBI" id="CHEBI:29999"/>
        <dbReference type="ChEBI" id="CHEBI:30616"/>
        <dbReference type="ChEBI" id="CHEBI:83421"/>
        <dbReference type="ChEBI" id="CHEBI:456216"/>
        <dbReference type="EC" id="2.7.11.1"/>
    </reaction>
</comment>
<keyword evidence="16" id="KW-1185">Reference proteome</keyword>
<dbReference type="PANTHER" id="PTHR47985:SF17">
    <property type="entry name" value="SERINE_THREONINE-PROTEIN KINASE CDL1-LIKE"/>
    <property type="match status" value="1"/>
</dbReference>
<evidence type="ECO:0000256" key="12">
    <source>
        <dbReference type="ARBA" id="ARBA00048679"/>
    </source>
</evidence>
<comment type="catalytic activity">
    <reaction evidence="11">
        <text>L-threonyl-[protein] + ATP = O-phospho-L-threonyl-[protein] + ADP + H(+)</text>
        <dbReference type="Rhea" id="RHEA:46608"/>
        <dbReference type="Rhea" id="RHEA-COMP:11060"/>
        <dbReference type="Rhea" id="RHEA-COMP:11605"/>
        <dbReference type="ChEBI" id="CHEBI:15378"/>
        <dbReference type="ChEBI" id="CHEBI:30013"/>
        <dbReference type="ChEBI" id="CHEBI:30616"/>
        <dbReference type="ChEBI" id="CHEBI:61977"/>
        <dbReference type="ChEBI" id="CHEBI:456216"/>
        <dbReference type="EC" id="2.7.11.1"/>
    </reaction>
</comment>